<keyword evidence="2" id="KW-1185">Reference proteome</keyword>
<organism evidence="1 2">
    <name type="scientific">Pleurodeles waltl</name>
    <name type="common">Iberian ribbed newt</name>
    <dbReference type="NCBI Taxonomy" id="8319"/>
    <lineage>
        <taxon>Eukaryota</taxon>
        <taxon>Metazoa</taxon>
        <taxon>Chordata</taxon>
        <taxon>Craniata</taxon>
        <taxon>Vertebrata</taxon>
        <taxon>Euteleostomi</taxon>
        <taxon>Amphibia</taxon>
        <taxon>Batrachia</taxon>
        <taxon>Caudata</taxon>
        <taxon>Salamandroidea</taxon>
        <taxon>Salamandridae</taxon>
        <taxon>Pleurodelinae</taxon>
        <taxon>Pleurodeles</taxon>
    </lineage>
</organism>
<evidence type="ECO:0000313" key="1">
    <source>
        <dbReference type="EMBL" id="KAJ1134055.1"/>
    </source>
</evidence>
<accession>A0AAV7Q1H8</accession>
<reference evidence="1" key="1">
    <citation type="journal article" date="2022" name="bioRxiv">
        <title>Sequencing and chromosome-scale assembly of the giantPleurodeles waltlgenome.</title>
        <authorList>
            <person name="Brown T."/>
            <person name="Elewa A."/>
            <person name="Iarovenko S."/>
            <person name="Subramanian E."/>
            <person name="Araus A.J."/>
            <person name="Petzold A."/>
            <person name="Susuki M."/>
            <person name="Suzuki K.-i.T."/>
            <person name="Hayashi T."/>
            <person name="Toyoda A."/>
            <person name="Oliveira C."/>
            <person name="Osipova E."/>
            <person name="Leigh N.D."/>
            <person name="Simon A."/>
            <person name="Yun M.H."/>
        </authorList>
    </citation>
    <scope>NUCLEOTIDE SEQUENCE</scope>
    <source>
        <strain evidence="1">20211129_DDA</strain>
        <tissue evidence="1">Liver</tissue>
    </source>
</reference>
<sequence length="210" mass="23746">MQLFPARLKVLFQSNTFFFDSPEQAWEWAPESAGDQRKELKPWVEPSLQAHQQRKCSRSRKSRVVAGELKGHPEASPVELRRELELRRAEFRQVSLGETQQHWQASTQRVYELGDKTGKLLYWLATRDVSVRVVPLIRDGTGAGKEDLLAIAGTFASYHENFYARVPQPMVEQENPILGDILLSSLPSSLAAEFDLPLSEEEVGEAISAL</sequence>
<evidence type="ECO:0000313" key="2">
    <source>
        <dbReference type="Proteomes" id="UP001066276"/>
    </source>
</evidence>
<dbReference type="EMBL" id="JANPWB010000010">
    <property type="protein sequence ID" value="KAJ1134055.1"/>
    <property type="molecule type" value="Genomic_DNA"/>
</dbReference>
<gene>
    <name evidence="1" type="ORF">NDU88_000519</name>
</gene>
<protein>
    <submittedName>
        <fullName evidence="1">Uncharacterized protein</fullName>
    </submittedName>
</protein>
<comment type="caution">
    <text evidence="1">The sequence shown here is derived from an EMBL/GenBank/DDBJ whole genome shotgun (WGS) entry which is preliminary data.</text>
</comment>
<proteinExistence type="predicted"/>
<dbReference type="AlphaFoldDB" id="A0AAV7Q1H8"/>
<name>A0AAV7Q1H8_PLEWA</name>
<dbReference type="Proteomes" id="UP001066276">
    <property type="component" value="Chromosome 6"/>
</dbReference>